<evidence type="ECO:0000256" key="6">
    <source>
        <dbReference type="RuleBase" id="RU366058"/>
    </source>
</evidence>
<comment type="similarity">
    <text evidence="6">Belongs to the TVP38/TMEM64 family.</text>
</comment>
<evidence type="ECO:0000256" key="2">
    <source>
        <dbReference type="ARBA" id="ARBA00022475"/>
    </source>
</evidence>
<dbReference type="PANTHER" id="PTHR12677">
    <property type="entry name" value="GOLGI APPARATUS MEMBRANE PROTEIN TVP38-RELATED"/>
    <property type="match status" value="1"/>
</dbReference>
<evidence type="ECO:0000256" key="1">
    <source>
        <dbReference type="ARBA" id="ARBA00004651"/>
    </source>
</evidence>
<feature type="transmembrane region" description="Helical" evidence="6">
    <location>
        <begin position="151"/>
        <end position="169"/>
    </location>
</feature>
<proteinExistence type="inferred from homology"/>
<feature type="domain" description="VTT" evidence="7">
    <location>
        <begin position="53"/>
        <end position="171"/>
    </location>
</feature>
<keyword evidence="4 6" id="KW-1133">Transmembrane helix</keyword>
<gene>
    <name evidence="8" type="ORF">ACFQ3N_20150</name>
</gene>
<dbReference type="EMBL" id="JBHTKJ010000076">
    <property type="protein sequence ID" value="MFD1040678.1"/>
    <property type="molecule type" value="Genomic_DNA"/>
</dbReference>
<evidence type="ECO:0000259" key="7">
    <source>
        <dbReference type="Pfam" id="PF09335"/>
    </source>
</evidence>
<evidence type="ECO:0000313" key="9">
    <source>
        <dbReference type="Proteomes" id="UP001597040"/>
    </source>
</evidence>
<keyword evidence="3 6" id="KW-0812">Transmembrane</keyword>
<name>A0ABW3LS86_9BACI</name>
<feature type="transmembrane region" description="Helical" evidence="6">
    <location>
        <begin position="6"/>
        <end position="22"/>
    </location>
</feature>
<keyword evidence="5 6" id="KW-0472">Membrane</keyword>
<feature type="transmembrane region" description="Helical" evidence="6">
    <location>
        <begin position="111"/>
        <end position="131"/>
    </location>
</feature>
<accession>A0ABW3LS86</accession>
<feature type="transmembrane region" description="Helical" evidence="6">
    <location>
        <begin position="66"/>
        <end position="90"/>
    </location>
</feature>
<feature type="transmembrane region" description="Helical" evidence="6">
    <location>
        <begin position="34"/>
        <end position="60"/>
    </location>
</feature>
<evidence type="ECO:0000256" key="5">
    <source>
        <dbReference type="ARBA" id="ARBA00023136"/>
    </source>
</evidence>
<evidence type="ECO:0000313" key="8">
    <source>
        <dbReference type="EMBL" id="MFD1040678.1"/>
    </source>
</evidence>
<keyword evidence="9" id="KW-1185">Reference proteome</keyword>
<comment type="caution">
    <text evidence="8">The sequence shown here is derived from an EMBL/GenBank/DDBJ whole genome shotgun (WGS) entry which is preliminary data.</text>
</comment>
<feature type="transmembrane region" description="Helical" evidence="6">
    <location>
        <begin position="181"/>
        <end position="201"/>
    </location>
</feature>
<dbReference type="InterPro" id="IPR032816">
    <property type="entry name" value="VTT_dom"/>
</dbReference>
<dbReference type="InterPro" id="IPR015414">
    <property type="entry name" value="TMEM64"/>
</dbReference>
<comment type="subcellular location">
    <subcellularLocation>
        <location evidence="1 6">Cell membrane</location>
        <topology evidence="1 6">Multi-pass membrane protein</topology>
    </subcellularLocation>
</comment>
<dbReference type="Proteomes" id="UP001597040">
    <property type="component" value="Unassembled WGS sequence"/>
</dbReference>
<dbReference type="PANTHER" id="PTHR12677:SF59">
    <property type="entry name" value="GOLGI APPARATUS MEMBRANE PROTEIN TVP38-RELATED"/>
    <property type="match status" value="1"/>
</dbReference>
<organism evidence="8 9">
    <name type="scientific">Virgibacillus byunsanensis</name>
    <dbReference type="NCBI Taxonomy" id="570945"/>
    <lineage>
        <taxon>Bacteria</taxon>
        <taxon>Bacillati</taxon>
        <taxon>Bacillota</taxon>
        <taxon>Bacilli</taxon>
        <taxon>Bacillales</taxon>
        <taxon>Bacillaceae</taxon>
        <taxon>Virgibacillus</taxon>
    </lineage>
</organism>
<reference evidence="9" key="1">
    <citation type="journal article" date="2019" name="Int. J. Syst. Evol. Microbiol.">
        <title>The Global Catalogue of Microorganisms (GCM) 10K type strain sequencing project: providing services to taxonomists for standard genome sequencing and annotation.</title>
        <authorList>
            <consortium name="The Broad Institute Genomics Platform"/>
            <consortium name="The Broad Institute Genome Sequencing Center for Infectious Disease"/>
            <person name="Wu L."/>
            <person name="Ma J."/>
        </authorList>
    </citation>
    <scope>NUCLEOTIDE SEQUENCE [LARGE SCALE GENOMIC DNA]</scope>
    <source>
        <strain evidence="9">CCUG 56754</strain>
    </source>
</reference>
<sequence length="206" mass="23549">MKKGIIFVIIYGTILYIAFLFREPIMDWINQSNIAYLPLMFVLAILFGVIPIVPFAVYAGLMGAKYGVWVGATINWTGSVGAAIIFFVLARYFFVKQFQTYISKFKKVKKFDYIITQNAFVAVLFSRMIPIIPPPVVNIYSGLSTMTFQTYLMATAIGQIPGMIVYAYLGNQLFTSIRSFVIGLSIYVAFILIVIPIYRWWYKRNE</sequence>
<evidence type="ECO:0000256" key="3">
    <source>
        <dbReference type="ARBA" id="ARBA00022692"/>
    </source>
</evidence>
<protein>
    <recommendedName>
        <fullName evidence="6">TVP38/TMEM64 family membrane protein</fullName>
    </recommendedName>
</protein>
<dbReference type="Pfam" id="PF09335">
    <property type="entry name" value="VTT_dom"/>
    <property type="match status" value="1"/>
</dbReference>
<keyword evidence="2 6" id="KW-1003">Cell membrane</keyword>
<dbReference type="RefSeq" id="WP_390364995.1">
    <property type="nucleotide sequence ID" value="NZ_JBHTKJ010000076.1"/>
</dbReference>
<evidence type="ECO:0000256" key="4">
    <source>
        <dbReference type="ARBA" id="ARBA00022989"/>
    </source>
</evidence>